<proteinExistence type="predicted"/>
<dbReference type="Pfam" id="PF04228">
    <property type="entry name" value="Zn_peptidase"/>
    <property type="match status" value="1"/>
</dbReference>
<dbReference type="GO" id="GO:0008237">
    <property type="term" value="F:metallopeptidase activity"/>
    <property type="evidence" value="ECO:0007669"/>
    <property type="project" value="UniProtKB-KW"/>
</dbReference>
<gene>
    <name evidence="7" type="ORF">FCL54_15110</name>
</gene>
<dbReference type="EMBL" id="SWLG01000010">
    <property type="protein sequence ID" value="TLS36537.1"/>
    <property type="molecule type" value="Genomic_DNA"/>
</dbReference>
<dbReference type="RefSeq" id="WP_138127571.1">
    <property type="nucleotide sequence ID" value="NZ_SWLG01000010.1"/>
</dbReference>
<dbReference type="PANTHER" id="PTHR30168">
    <property type="entry name" value="PUTATIVE MEMBRANE PROTEIN YPFJ"/>
    <property type="match status" value="1"/>
</dbReference>
<keyword evidence="4 6" id="KW-0472">Membrane</keyword>
<evidence type="ECO:0000256" key="2">
    <source>
        <dbReference type="ARBA" id="ARBA00022692"/>
    </source>
</evidence>
<evidence type="ECO:0000256" key="4">
    <source>
        <dbReference type="ARBA" id="ARBA00023136"/>
    </source>
</evidence>
<evidence type="ECO:0000313" key="7">
    <source>
        <dbReference type="EMBL" id="TLS36537.1"/>
    </source>
</evidence>
<sequence>MKWRGRRGSTNVEDRRGRGGGGVGKLAGGGIGGIVLLLVVILLGGDPGQLLNAITNMTTETSAPYQETEQEQEASEFVSVVLADTEDVWTKIFNERGLEYTEPTLVLYTDSVQSACGLSTSATGPFYCPGDQKLYIDLSFYEQLRTEFQAPGDFAMAYVIAHEVGHHVQTLLGTTEEVMPLRQQLSEEEFNKYLVRFELQADYYAGVWAHHAQSMDLLEEGDLEEALNAATAVGDDTLQQKSLGRVVPESFTHGTSKQRKNWFYKGYQSGTIKGGDTFEAKLQN</sequence>
<organism evidence="7 8">
    <name type="scientific">Exobacillus caeni</name>
    <dbReference type="NCBI Taxonomy" id="2574798"/>
    <lineage>
        <taxon>Bacteria</taxon>
        <taxon>Bacillati</taxon>
        <taxon>Bacillota</taxon>
        <taxon>Bacilli</taxon>
        <taxon>Bacillales</taxon>
        <taxon>Guptibacillaceae</taxon>
        <taxon>Exobacillus</taxon>
    </lineage>
</organism>
<keyword evidence="2 6" id="KW-0812">Transmembrane</keyword>
<dbReference type="AlphaFoldDB" id="A0A5R9EZA4"/>
<protein>
    <submittedName>
        <fullName evidence="7">Metalloprotease</fullName>
    </submittedName>
</protein>
<comment type="caution">
    <text evidence="7">The sequence shown here is derived from an EMBL/GenBank/DDBJ whole genome shotgun (WGS) entry which is preliminary data.</text>
</comment>
<keyword evidence="7" id="KW-0645">Protease</keyword>
<dbReference type="OrthoDB" id="9774900at2"/>
<dbReference type="InterPro" id="IPR007343">
    <property type="entry name" value="Uncharacterised_pept_Zn_put"/>
</dbReference>
<dbReference type="PANTHER" id="PTHR30168:SF0">
    <property type="entry name" value="INNER MEMBRANE PROTEIN"/>
    <property type="match status" value="1"/>
</dbReference>
<keyword evidence="3 6" id="KW-1133">Transmembrane helix</keyword>
<dbReference type="GO" id="GO:0016020">
    <property type="term" value="C:membrane"/>
    <property type="evidence" value="ECO:0007669"/>
    <property type="project" value="UniProtKB-SubCell"/>
</dbReference>
<keyword evidence="7" id="KW-0482">Metalloprotease</keyword>
<reference evidence="7 8" key="1">
    <citation type="submission" date="2019-04" db="EMBL/GenBank/DDBJ databases">
        <title>Bacillus caeni sp. nov., a bacterium isolated from mangrove sediment.</title>
        <authorList>
            <person name="Huang H."/>
            <person name="Mo K."/>
            <person name="Hu Y."/>
        </authorList>
    </citation>
    <scope>NUCLEOTIDE SEQUENCE [LARGE SCALE GENOMIC DNA]</scope>
    <source>
        <strain evidence="7 8">HB172195</strain>
    </source>
</reference>
<feature type="region of interest" description="Disordered" evidence="5">
    <location>
        <begin position="1"/>
        <end position="20"/>
    </location>
</feature>
<accession>A0A5R9EZA4</accession>
<comment type="subcellular location">
    <subcellularLocation>
        <location evidence="1">Membrane</location>
        <topology evidence="1">Single-pass membrane protein</topology>
    </subcellularLocation>
</comment>
<evidence type="ECO:0000256" key="5">
    <source>
        <dbReference type="SAM" id="MobiDB-lite"/>
    </source>
</evidence>
<name>A0A5R9EZA4_9BACL</name>
<keyword evidence="8" id="KW-1185">Reference proteome</keyword>
<evidence type="ECO:0000313" key="8">
    <source>
        <dbReference type="Proteomes" id="UP000308230"/>
    </source>
</evidence>
<evidence type="ECO:0000256" key="6">
    <source>
        <dbReference type="SAM" id="Phobius"/>
    </source>
</evidence>
<dbReference type="GO" id="GO:0006508">
    <property type="term" value="P:proteolysis"/>
    <property type="evidence" value="ECO:0007669"/>
    <property type="project" value="UniProtKB-KW"/>
</dbReference>
<feature type="transmembrane region" description="Helical" evidence="6">
    <location>
        <begin position="26"/>
        <end position="45"/>
    </location>
</feature>
<dbReference type="Proteomes" id="UP000308230">
    <property type="component" value="Unassembled WGS sequence"/>
</dbReference>
<evidence type="ECO:0000256" key="1">
    <source>
        <dbReference type="ARBA" id="ARBA00004167"/>
    </source>
</evidence>
<keyword evidence="7" id="KW-0378">Hydrolase</keyword>
<evidence type="ECO:0000256" key="3">
    <source>
        <dbReference type="ARBA" id="ARBA00022989"/>
    </source>
</evidence>